<accession>A0A445B8Y6</accession>
<dbReference type="EMBL" id="SDMP01000010">
    <property type="protein sequence ID" value="RYR35114.1"/>
    <property type="molecule type" value="Genomic_DNA"/>
</dbReference>
<proteinExistence type="predicted"/>
<protein>
    <submittedName>
        <fullName evidence="1">Uncharacterized protein</fullName>
    </submittedName>
</protein>
<evidence type="ECO:0000313" key="2">
    <source>
        <dbReference type="Proteomes" id="UP000289738"/>
    </source>
</evidence>
<sequence length="166" mass="18848">MVRESKPQSSLVCHLAHSSCLWFILSHRRLLTGSIICSSYGLAFEKCQLGDEVRRKEGKLCSPVTSELIAKAKLDVAVSENSENWNMGQRQWVCLDRVLLKKSYISLTPQTIFITIAHRITSVIGRLIEEYDSPSKLLEDKSTSFAQLVAEYTMRSKTSFEKSSYH</sequence>
<name>A0A445B8Y6_ARAHY</name>
<reference evidence="1 2" key="1">
    <citation type="submission" date="2019-01" db="EMBL/GenBank/DDBJ databases">
        <title>Sequencing of cultivated peanut Arachis hypogaea provides insights into genome evolution and oil improvement.</title>
        <authorList>
            <person name="Chen X."/>
        </authorList>
    </citation>
    <scope>NUCLEOTIDE SEQUENCE [LARGE SCALE GENOMIC DNA]</scope>
    <source>
        <strain evidence="2">cv. Fuhuasheng</strain>
        <tissue evidence="1">Leaves</tissue>
    </source>
</reference>
<evidence type="ECO:0000313" key="1">
    <source>
        <dbReference type="EMBL" id="RYR35114.1"/>
    </source>
</evidence>
<dbReference type="STRING" id="3818.A0A445B8Y6"/>
<dbReference type="AlphaFoldDB" id="A0A445B8Y6"/>
<dbReference type="Proteomes" id="UP000289738">
    <property type="component" value="Chromosome A10"/>
</dbReference>
<keyword evidence="2" id="KW-1185">Reference proteome</keyword>
<comment type="caution">
    <text evidence="1">The sequence shown here is derived from an EMBL/GenBank/DDBJ whole genome shotgun (WGS) entry which is preliminary data.</text>
</comment>
<organism evidence="1 2">
    <name type="scientific">Arachis hypogaea</name>
    <name type="common">Peanut</name>
    <dbReference type="NCBI Taxonomy" id="3818"/>
    <lineage>
        <taxon>Eukaryota</taxon>
        <taxon>Viridiplantae</taxon>
        <taxon>Streptophyta</taxon>
        <taxon>Embryophyta</taxon>
        <taxon>Tracheophyta</taxon>
        <taxon>Spermatophyta</taxon>
        <taxon>Magnoliopsida</taxon>
        <taxon>eudicotyledons</taxon>
        <taxon>Gunneridae</taxon>
        <taxon>Pentapetalae</taxon>
        <taxon>rosids</taxon>
        <taxon>fabids</taxon>
        <taxon>Fabales</taxon>
        <taxon>Fabaceae</taxon>
        <taxon>Papilionoideae</taxon>
        <taxon>50 kb inversion clade</taxon>
        <taxon>dalbergioids sensu lato</taxon>
        <taxon>Dalbergieae</taxon>
        <taxon>Pterocarpus clade</taxon>
        <taxon>Arachis</taxon>
    </lineage>
</organism>
<gene>
    <name evidence="1" type="ORF">Ahy_A10g050259</name>
</gene>